<proteinExistence type="predicted"/>
<comment type="caution">
    <text evidence="1">The sequence shown here is derived from an EMBL/GenBank/DDBJ whole genome shotgun (WGS) entry which is preliminary data.</text>
</comment>
<dbReference type="EMBL" id="CM042046">
    <property type="protein sequence ID" value="KAI3675314.1"/>
    <property type="molecule type" value="Genomic_DNA"/>
</dbReference>
<name>A0ACB8XVH3_9ASTR</name>
<protein>
    <submittedName>
        <fullName evidence="1">Uncharacterized protein</fullName>
    </submittedName>
</protein>
<reference evidence="2" key="1">
    <citation type="journal article" date="2022" name="Mol. Ecol. Resour.">
        <title>The genomes of chicory, endive, great burdock and yacon provide insights into Asteraceae palaeo-polyploidization history and plant inulin production.</title>
        <authorList>
            <person name="Fan W."/>
            <person name="Wang S."/>
            <person name="Wang H."/>
            <person name="Wang A."/>
            <person name="Jiang F."/>
            <person name="Liu H."/>
            <person name="Zhao H."/>
            <person name="Xu D."/>
            <person name="Zhang Y."/>
        </authorList>
    </citation>
    <scope>NUCLEOTIDE SEQUENCE [LARGE SCALE GENOMIC DNA]</scope>
    <source>
        <strain evidence="2">cv. Yunnan</strain>
    </source>
</reference>
<evidence type="ECO:0000313" key="1">
    <source>
        <dbReference type="EMBL" id="KAI3675314.1"/>
    </source>
</evidence>
<sequence length="211" mass="23126">MKNFIALYVWEPLEKHSSKPPYPLQPSLSEHQGIPVSEQVQFDPFLEASMLPLQLTPVLVVPLAGISFLPTSYEDVSGGYEDRWNPNFGLERMRSGEKEWEKPPKDSAQKPSKGFAPPPPYVAHNAPPAAMYSTPPPAYPPPGGAYPPPGGAYPQPYPAYPPYSGAYPPAPYPPQPVTYPPPPYPPNPAYGSHYPPPSGSPFPELFPPPHY</sequence>
<dbReference type="Proteomes" id="UP001056120">
    <property type="component" value="Linkage Group LG29"/>
</dbReference>
<evidence type="ECO:0000313" key="2">
    <source>
        <dbReference type="Proteomes" id="UP001056120"/>
    </source>
</evidence>
<organism evidence="1 2">
    <name type="scientific">Smallanthus sonchifolius</name>
    <dbReference type="NCBI Taxonomy" id="185202"/>
    <lineage>
        <taxon>Eukaryota</taxon>
        <taxon>Viridiplantae</taxon>
        <taxon>Streptophyta</taxon>
        <taxon>Embryophyta</taxon>
        <taxon>Tracheophyta</taxon>
        <taxon>Spermatophyta</taxon>
        <taxon>Magnoliopsida</taxon>
        <taxon>eudicotyledons</taxon>
        <taxon>Gunneridae</taxon>
        <taxon>Pentapetalae</taxon>
        <taxon>asterids</taxon>
        <taxon>campanulids</taxon>
        <taxon>Asterales</taxon>
        <taxon>Asteraceae</taxon>
        <taxon>Asteroideae</taxon>
        <taxon>Heliantheae alliance</taxon>
        <taxon>Millerieae</taxon>
        <taxon>Smallanthus</taxon>
    </lineage>
</organism>
<keyword evidence="2" id="KW-1185">Reference proteome</keyword>
<gene>
    <name evidence="1" type="ORF">L1987_84903</name>
</gene>
<reference evidence="1 2" key="2">
    <citation type="journal article" date="2022" name="Mol. Ecol. Resour.">
        <title>The genomes of chicory, endive, great burdock and yacon provide insights into Asteraceae paleo-polyploidization history and plant inulin production.</title>
        <authorList>
            <person name="Fan W."/>
            <person name="Wang S."/>
            <person name="Wang H."/>
            <person name="Wang A."/>
            <person name="Jiang F."/>
            <person name="Liu H."/>
            <person name="Zhao H."/>
            <person name="Xu D."/>
            <person name="Zhang Y."/>
        </authorList>
    </citation>
    <scope>NUCLEOTIDE SEQUENCE [LARGE SCALE GENOMIC DNA]</scope>
    <source>
        <strain evidence="2">cv. Yunnan</strain>
        <tissue evidence="1">Leaves</tissue>
    </source>
</reference>
<accession>A0ACB8XVH3</accession>